<dbReference type="Gene3D" id="3.30.70.2450">
    <property type="match status" value="1"/>
</dbReference>
<dbReference type="InterPro" id="IPR050641">
    <property type="entry name" value="RIFMO-like"/>
</dbReference>
<dbReference type="OrthoDB" id="8670884at2"/>
<dbReference type="PANTHER" id="PTHR43004:SF19">
    <property type="entry name" value="BINDING MONOOXYGENASE, PUTATIVE (JCVI)-RELATED"/>
    <property type="match status" value="1"/>
</dbReference>
<name>A0A5N5WF49_STRMB</name>
<dbReference type="AlphaFoldDB" id="A0A5N5WF49"/>
<dbReference type="InterPro" id="IPR036188">
    <property type="entry name" value="FAD/NAD-bd_sf"/>
</dbReference>
<dbReference type="InterPro" id="IPR002938">
    <property type="entry name" value="FAD-bd"/>
</dbReference>
<evidence type="ECO:0000256" key="1">
    <source>
        <dbReference type="ARBA" id="ARBA00001974"/>
    </source>
</evidence>
<evidence type="ECO:0000259" key="5">
    <source>
        <dbReference type="Pfam" id="PF01494"/>
    </source>
</evidence>
<keyword evidence="3" id="KW-0274">FAD</keyword>
<dbReference type="SUPFAM" id="SSF51905">
    <property type="entry name" value="FAD/NAD(P)-binding domain"/>
    <property type="match status" value="1"/>
</dbReference>
<keyword evidence="6" id="KW-0503">Monooxygenase</keyword>
<evidence type="ECO:0000313" key="7">
    <source>
        <dbReference type="Proteomes" id="UP000327000"/>
    </source>
</evidence>
<evidence type="ECO:0000313" key="6">
    <source>
        <dbReference type="EMBL" id="KAB7852577.1"/>
    </source>
</evidence>
<feature type="domain" description="FAD-binding" evidence="5">
    <location>
        <begin position="2"/>
        <end position="335"/>
    </location>
</feature>
<dbReference type="Pfam" id="PF21274">
    <property type="entry name" value="Rng_hyd_C"/>
    <property type="match status" value="1"/>
</dbReference>
<keyword evidence="6" id="KW-0560">Oxidoreductase</keyword>
<comment type="cofactor">
    <cofactor evidence="1">
        <name>FAD</name>
        <dbReference type="ChEBI" id="CHEBI:57692"/>
    </cofactor>
</comment>
<dbReference type="GO" id="GO:0071949">
    <property type="term" value="F:FAD binding"/>
    <property type="evidence" value="ECO:0007669"/>
    <property type="project" value="InterPro"/>
</dbReference>
<reference evidence="6 7" key="1">
    <citation type="journal article" date="2019" name="Microb. Cell Fact.">
        <title>Exploring novel herbicidin analogues by transcriptional regulator overexpression and MS/MS molecular networking.</title>
        <authorList>
            <person name="Shi Y."/>
            <person name="Gu R."/>
            <person name="Li Y."/>
            <person name="Wang X."/>
            <person name="Ren W."/>
            <person name="Li X."/>
            <person name="Wang L."/>
            <person name="Xie Y."/>
            <person name="Hong B."/>
        </authorList>
    </citation>
    <scope>NUCLEOTIDE SEQUENCE [LARGE SCALE GENOMIC DNA]</scope>
    <source>
        <strain evidence="6 7">US-43</strain>
    </source>
</reference>
<evidence type="ECO:0000256" key="3">
    <source>
        <dbReference type="ARBA" id="ARBA00022827"/>
    </source>
</evidence>
<dbReference type="Gene3D" id="3.50.50.60">
    <property type="entry name" value="FAD/NAD(P)-binding domain"/>
    <property type="match status" value="1"/>
</dbReference>
<dbReference type="GO" id="GO:0016709">
    <property type="term" value="F:oxidoreductase activity, acting on paired donors, with incorporation or reduction of molecular oxygen, NAD(P)H as one donor, and incorporation of one atom of oxygen"/>
    <property type="evidence" value="ECO:0007669"/>
    <property type="project" value="UniProtKB-ARBA"/>
</dbReference>
<dbReference type="Pfam" id="PF01494">
    <property type="entry name" value="FAD_binding_3"/>
    <property type="match status" value="1"/>
</dbReference>
<organism evidence="6 7">
    <name type="scientific">Streptomyces mobaraensis</name>
    <name type="common">Streptoverticillium mobaraense</name>
    <dbReference type="NCBI Taxonomy" id="35621"/>
    <lineage>
        <taxon>Bacteria</taxon>
        <taxon>Bacillati</taxon>
        <taxon>Actinomycetota</taxon>
        <taxon>Actinomycetes</taxon>
        <taxon>Kitasatosporales</taxon>
        <taxon>Streptomycetaceae</taxon>
        <taxon>Streptomyces</taxon>
    </lineage>
</organism>
<dbReference type="Proteomes" id="UP000327000">
    <property type="component" value="Unassembled WGS sequence"/>
</dbReference>
<keyword evidence="2" id="KW-0285">Flavoprotein</keyword>
<dbReference type="NCBIfam" id="NF004832">
    <property type="entry name" value="PRK06184.1"/>
    <property type="match status" value="1"/>
</dbReference>
<sequence>MLIVGAGPSGLVLACVLAEQGVPFRLVDAGEQGFVGSRGKGIQPRTLELLGTLGVVDRFLADGGPAPMMSSWRDGEMVAEWDMFTRVEPTPDAPYGQPLLLPQWRTQELLRERLGELGGRVEFGTRLTGLAQDADGVTAHLETADGASSTVRASWLVGTDGGRSTVRTLLGTPFTGETVDPTPMLVADVHLEGLPRTHWHTWPDHPAGMVGICPLHATDAFQLIAAFRDGEPDPSPDGVRALIAERTGLTAGAVDWASVFRARAAMAERFHDGRVFLAGDAAHVHSPAGAQGLNTSVQDAFNLGWKLGHVVRHGAPDALLGSYEAERLPVAAGVLGLSTRIHRGPGKEGLKLTTRRGRDAHQLDLHYRESPLSREARTGLADDAPRAGDRAPDAPCATESGEPVRLFDLFGSGHYTLLAVGRAAEDEVPADVAGPLVRIARLTDVDGHLARAYGPGLFLIRPDGYIGLAAEDAAEVRKYLAEVAGA</sequence>
<evidence type="ECO:0000256" key="4">
    <source>
        <dbReference type="SAM" id="MobiDB-lite"/>
    </source>
</evidence>
<feature type="compositionally biased region" description="Basic and acidic residues" evidence="4">
    <location>
        <begin position="383"/>
        <end position="392"/>
    </location>
</feature>
<keyword evidence="7" id="KW-1185">Reference proteome</keyword>
<dbReference type="PANTHER" id="PTHR43004">
    <property type="entry name" value="TRK SYSTEM POTASSIUM UPTAKE PROTEIN"/>
    <property type="match status" value="1"/>
</dbReference>
<feature type="region of interest" description="Disordered" evidence="4">
    <location>
        <begin position="372"/>
        <end position="398"/>
    </location>
</feature>
<gene>
    <name evidence="6" type="ORF">FRZ00_01230</name>
</gene>
<protein>
    <submittedName>
        <fullName evidence="6">Pentachlorophenol monooxygenase</fullName>
    </submittedName>
</protein>
<dbReference type="Gene3D" id="3.40.30.120">
    <property type="match status" value="1"/>
</dbReference>
<dbReference type="PRINTS" id="PR00420">
    <property type="entry name" value="RNGMNOXGNASE"/>
</dbReference>
<proteinExistence type="predicted"/>
<comment type="caution">
    <text evidence="6">The sequence shown here is derived from an EMBL/GenBank/DDBJ whole genome shotgun (WGS) entry which is preliminary data.</text>
</comment>
<accession>A0A5N5WF49</accession>
<dbReference type="EMBL" id="VOKX01000002">
    <property type="protein sequence ID" value="KAB7852577.1"/>
    <property type="molecule type" value="Genomic_DNA"/>
</dbReference>
<evidence type="ECO:0000256" key="2">
    <source>
        <dbReference type="ARBA" id="ARBA00022630"/>
    </source>
</evidence>